<dbReference type="Gene3D" id="1.10.246.130">
    <property type="match status" value="1"/>
</dbReference>
<dbReference type="InterPro" id="IPR043138">
    <property type="entry name" value="GGT_lsub"/>
</dbReference>
<dbReference type="AlphaFoldDB" id="A0A6I9Y245"/>
<dbReference type="Pfam" id="PF01019">
    <property type="entry name" value="G_glu_transpept"/>
    <property type="match status" value="1"/>
</dbReference>
<name>A0A6I9Y245_9SAUR</name>
<dbReference type="GeneID" id="106548268"/>
<dbReference type="Proteomes" id="UP000504617">
    <property type="component" value="Unplaced"/>
</dbReference>
<dbReference type="InterPro" id="IPR029055">
    <property type="entry name" value="Ntn_hydrolases_N"/>
</dbReference>
<reference evidence="2" key="1">
    <citation type="submission" date="2025-08" db="UniProtKB">
        <authorList>
            <consortium name="RefSeq"/>
        </authorList>
    </citation>
    <scope>IDENTIFICATION</scope>
</reference>
<evidence type="ECO:0000313" key="2">
    <source>
        <dbReference type="RefSeq" id="XP_013921087.1"/>
    </source>
</evidence>
<sequence length="109" mass="12462">MDLGDLKSHVTEKVKPIVTNYKGMNIWEIPPNGQGITTLLALNILENFNVKDLDHNSTHYLHILIEAFKLSFTDSFWFCADPEKGTVPTAQLLSKSYARDRSHLIKLHR</sequence>
<evidence type="ECO:0000313" key="1">
    <source>
        <dbReference type="Proteomes" id="UP000504617"/>
    </source>
</evidence>
<organism evidence="1 2">
    <name type="scientific">Thamnophis sirtalis</name>
    <dbReference type="NCBI Taxonomy" id="35019"/>
    <lineage>
        <taxon>Eukaryota</taxon>
        <taxon>Metazoa</taxon>
        <taxon>Chordata</taxon>
        <taxon>Craniata</taxon>
        <taxon>Vertebrata</taxon>
        <taxon>Euteleostomi</taxon>
        <taxon>Lepidosauria</taxon>
        <taxon>Squamata</taxon>
        <taxon>Bifurcata</taxon>
        <taxon>Unidentata</taxon>
        <taxon>Episquamata</taxon>
        <taxon>Toxicofera</taxon>
        <taxon>Serpentes</taxon>
        <taxon>Colubroidea</taxon>
        <taxon>Colubridae</taxon>
        <taxon>Natricinae</taxon>
        <taxon>Thamnophis</taxon>
    </lineage>
</organism>
<dbReference type="KEGG" id="tsr:106548268"/>
<keyword evidence="1" id="KW-1185">Reference proteome</keyword>
<accession>A0A6I9Y245</accession>
<dbReference type="InterPro" id="IPR052896">
    <property type="entry name" value="GGT-like_enzyme"/>
</dbReference>
<dbReference type="OrthoDB" id="2015213at2759"/>
<dbReference type="RefSeq" id="XP_013921087.1">
    <property type="nucleotide sequence ID" value="XM_014065612.1"/>
</dbReference>
<proteinExistence type="predicted"/>
<dbReference type="SUPFAM" id="SSF56235">
    <property type="entry name" value="N-terminal nucleophile aminohydrolases (Ntn hydrolases)"/>
    <property type="match status" value="1"/>
</dbReference>
<protein>
    <submittedName>
        <fullName evidence="2">Gamma-glutamyltransferase YwrD</fullName>
    </submittedName>
</protein>
<gene>
    <name evidence="2" type="primary">LOC106548268</name>
</gene>
<dbReference type="PANTHER" id="PTHR43881:SF1">
    <property type="entry name" value="GAMMA-GLUTAMYLTRANSPEPTIDASE (AFU_ORTHOLOGUE AFUA_4G13580)"/>
    <property type="match status" value="1"/>
</dbReference>
<dbReference type="PANTHER" id="PTHR43881">
    <property type="entry name" value="GAMMA-GLUTAMYLTRANSPEPTIDASE (AFU_ORTHOLOGUE AFUA_4G13580)"/>
    <property type="match status" value="1"/>
</dbReference>